<evidence type="ECO:0000256" key="2">
    <source>
        <dbReference type="ARBA" id="ARBA00022857"/>
    </source>
</evidence>
<sequence length="412" mass="45884">MTTRASSNNNKLSTSVNRRTRPNFFTVDTIVNNLLRPFFHNRPLALVSTLLALYQVLDPTKLTYLRSRRDLSGREKLHELWAYFKDGLANSKFLKYYLAIMAIKTINGVGNQLLVDRQAPRKIVWREHVVVITGGGRGICGELCKQLRRKGAKVVVLDLHPKSEHGAETLYIQTDVTDIKSLIAAKEKMEKEVGLCTMLVVGAGLARHSMLLDTEEQFPYHLAKQVSEVNFHGMLATLKTFGEHMLPDGGVKDRPLKQAKNGWGGHILLLGSGSAYIELPANGAYNASKAAVLSLHSTLGTELDGYHKVNNVRNSVICPLKVESAMTNGRMIDTHDQFTTPTLTIPEVAGKIVQILQEDRSRVVYIPRAMYVLAYGKNLPPWLVRGLLKAMGAFDVFLAYAKDNRHAAENIK</sequence>
<dbReference type="Pfam" id="PF00106">
    <property type="entry name" value="adh_short"/>
    <property type="match status" value="1"/>
</dbReference>
<comment type="similarity">
    <text evidence="1">Belongs to the short-chain dehydrogenases/reductases (SDR) family.</text>
</comment>
<dbReference type="Proteomes" id="UP000246740">
    <property type="component" value="Unassembled WGS sequence"/>
</dbReference>
<dbReference type="PRINTS" id="PR00081">
    <property type="entry name" value="GDHRDH"/>
</dbReference>
<dbReference type="InterPro" id="IPR002347">
    <property type="entry name" value="SDR_fam"/>
</dbReference>
<dbReference type="InterPro" id="IPR036291">
    <property type="entry name" value="NAD(P)-bd_dom_sf"/>
</dbReference>
<dbReference type="GO" id="GO:0050664">
    <property type="term" value="F:oxidoreductase activity, acting on NAD(P)H, oxygen as acceptor"/>
    <property type="evidence" value="ECO:0007669"/>
    <property type="project" value="TreeGrafter"/>
</dbReference>
<evidence type="ECO:0000313" key="4">
    <source>
        <dbReference type="EMBL" id="PWZ00176.1"/>
    </source>
</evidence>
<dbReference type="PANTHER" id="PTHR43008">
    <property type="entry name" value="BENZIL REDUCTASE"/>
    <property type="match status" value="1"/>
</dbReference>
<dbReference type="PROSITE" id="PS00061">
    <property type="entry name" value="ADH_SHORT"/>
    <property type="match status" value="1"/>
</dbReference>
<dbReference type="STRING" id="1882483.A0A317XPE7"/>
<dbReference type="InterPro" id="IPR020904">
    <property type="entry name" value="Sc_DH/Rdtase_CS"/>
</dbReference>
<evidence type="ECO:0000256" key="1">
    <source>
        <dbReference type="ARBA" id="ARBA00006484"/>
    </source>
</evidence>
<dbReference type="SUPFAM" id="SSF51735">
    <property type="entry name" value="NAD(P)-binding Rossmann-fold domains"/>
    <property type="match status" value="1"/>
</dbReference>
<dbReference type="EMBL" id="KZ819193">
    <property type="protein sequence ID" value="PWZ00176.1"/>
    <property type="molecule type" value="Genomic_DNA"/>
</dbReference>
<reference evidence="4 5" key="1">
    <citation type="journal article" date="2018" name="Mol. Biol. Evol.">
        <title>Broad Genomic Sampling Reveals a Smut Pathogenic Ancestry of the Fungal Clade Ustilaginomycotina.</title>
        <authorList>
            <person name="Kijpornyongpan T."/>
            <person name="Mondo S.J."/>
            <person name="Barry K."/>
            <person name="Sandor L."/>
            <person name="Lee J."/>
            <person name="Lipzen A."/>
            <person name="Pangilinan J."/>
            <person name="LaButti K."/>
            <person name="Hainaut M."/>
            <person name="Henrissat B."/>
            <person name="Grigoriev I.V."/>
            <person name="Spatafora J.W."/>
            <person name="Aime M.C."/>
        </authorList>
    </citation>
    <scope>NUCLEOTIDE SEQUENCE [LARGE SCALE GENOMIC DNA]</scope>
    <source>
        <strain evidence="4 5">MCA 3645</strain>
    </source>
</reference>
<dbReference type="Gene3D" id="3.40.50.720">
    <property type="entry name" value="NAD(P)-binding Rossmann-like Domain"/>
    <property type="match status" value="1"/>
</dbReference>
<evidence type="ECO:0000313" key="5">
    <source>
        <dbReference type="Proteomes" id="UP000246740"/>
    </source>
</evidence>
<name>A0A317XPE7_9BASI</name>
<dbReference type="OrthoDB" id="10253736at2759"/>
<dbReference type="AlphaFoldDB" id="A0A317XPE7"/>
<proteinExistence type="inferred from homology"/>
<keyword evidence="5" id="KW-1185">Reference proteome</keyword>
<evidence type="ECO:0000256" key="3">
    <source>
        <dbReference type="ARBA" id="ARBA00023002"/>
    </source>
</evidence>
<gene>
    <name evidence="4" type="ORF">BCV70DRAFT_200330</name>
</gene>
<dbReference type="InParanoid" id="A0A317XPE7"/>
<keyword evidence="3" id="KW-0560">Oxidoreductase</keyword>
<accession>A0A317XPE7</accession>
<organism evidence="4 5">
    <name type="scientific">Testicularia cyperi</name>
    <dbReference type="NCBI Taxonomy" id="1882483"/>
    <lineage>
        <taxon>Eukaryota</taxon>
        <taxon>Fungi</taxon>
        <taxon>Dikarya</taxon>
        <taxon>Basidiomycota</taxon>
        <taxon>Ustilaginomycotina</taxon>
        <taxon>Ustilaginomycetes</taxon>
        <taxon>Ustilaginales</taxon>
        <taxon>Anthracoideaceae</taxon>
        <taxon>Testicularia</taxon>
    </lineage>
</organism>
<protein>
    <submittedName>
        <fullName evidence="4">NAD(P)-binding protein</fullName>
    </submittedName>
</protein>
<keyword evidence="2" id="KW-0521">NADP</keyword>
<dbReference type="GO" id="GO:0016616">
    <property type="term" value="F:oxidoreductase activity, acting on the CH-OH group of donors, NAD or NADP as acceptor"/>
    <property type="evidence" value="ECO:0007669"/>
    <property type="project" value="UniProtKB-ARBA"/>
</dbReference>
<dbReference type="PANTHER" id="PTHR43008:SF4">
    <property type="entry name" value="CHAIN DEHYDROGENASE, PUTATIVE (AFU_ORTHOLOGUE AFUA_4G08710)-RELATED"/>
    <property type="match status" value="1"/>
</dbReference>